<sequence length="339" mass="36597">MSGNVTIRDVARKAGVSISTVSRVINGTGYVRESTRKKIEDAIRALGYSPNHVARSLSKGSTKIIGAILPDISNPFFPTLARGIDDAVSSRGYTLIICNTDSDVRQEESSVRVLLEKRVDGVVFVAGSPESASLVRRASEQVPVAVIDREVEGVPCDTVTVDNFRGSYELTRYLLNCGHRKMAYISGPLHLSTSKKRLAGFRACLRDSGVNDEPHVFHGDFKYDTGYSIAREIIRMGLGITCVVCANDLMAIGAMRCFQDLGIGVPSQVAVCGFDDITMASLVRPSLTTVAQPAYRMGALAAEMLLERIEKGRDQSPRSRVLEPVLVIRDSTGGGGVKA</sequence>
<evidence type="ECO:0000256" key="2">
    <source>
        <dbReference type="ARBA" id="ARBA00023015"/>
    </source>
</evidence>
<dbReference type="InterPro" id="IPR000843">
    <property type="entry name" value="HTH_LacI"/>
</dbReference>
<dbReference type="GO" id="GO:0000976">
    <property type="term" value="F:transcription cis-regulatory region binding"/>
    <property type="evidence" value="ECO:0007669"/>
    <property type="project" value="TreeGrafter"/>
</dbReference>
<dbReference type="Gene3D" id="1.10.260.40">
    <property type="entry name" value="lambda repressor-like DNA-binding domains"/>
    <property type="match status" value="1"/>
</dbReference>
<dbReference type="InterPro" id="IPR010982">
    <property type="entry name" value="Lambda_DNA-bd_dom_sf"/>
</dbReference>
<evidence type="ECO:0000313" key="7">
    <source>
        <dbReference type="EMBL" id="QUL98805.1"/>
    </source>
</evidence>
<dbReference type="SUPFAM" id="SSF47413">
    <property type="entry name" value="lambda repressor-like DNA-binding domains"/>
    <property type="match status" value="1"/>
</dbReference>
<dbReference type="Gene3D" id="3.40.50.2300">
    <property type="match status" value="2"/>
</dbReference>
<dbReference type="KEGG" id="fcz:IMF26_01615"/>
<evidence type="ECO:0000256" key="3">
    <source>
        <dbReference type="ARBA" id="ARBA00023125"/>
    </source>
</evidence>
<dbReference type="SMART" id="SM00354">
    <property type="entry name" value="HTH_LACI"/>
    <property type="match status" value="1"/>
</dbReference>
<dbReference type="InterPro" id="IPR001761">
    <property type="entry name" value="Peripla_BP/Lac1_sug-bd_dom"/>
</dbReference>
<dbReference type="CDD" id="cd06267">
    <property type="entry name" value="PBP1_LacI_sugar_binding-like"/>
    <property type="match status" value="1"/>
</dbReference>
<evidence type="ECO:0000256" key="4">
    <source>
        <dbReference type="ARBA" id="ARBA00023163"/>
    </source>
</evidence>
<proteinExistence type="predicted"/>
<dbReference type="InterPro" id="IPR028082">
    <property type="entry name" value="Peripla_BP_I"/>
</dbReference>
<evidence type="ECO:0000259" key="5">
    <source>
        <dbReference type="PROSITE" id="PS50932"/>
    </source>
</evidence>
<name>A0AAT9LG47_9FIRM</name>
<gene>
    <name evidence="7" type="ORF">IMF26_01615</name>
</gene>
<dbReference type="Pfam" id="PF00356">
    <property type="entry name" value="LacI"/>
    <property type="match status" value="1"/>
</dbReference>
<evidence type="ECO:0000259" key="6">
    <source>
        <dbReference type="PROSITE" id="PS50943"/>
    </source>
</evidence>
<dbReference type="SUPFAM" id="SSF53822">
    <property type="entry name" value="Periplasmic binding protein-like I"/>
    <property type="match status" value="1"/>
</dbReference>
<dbReference type="PRINTS" id="PR00036">
    <property type="entry name" value="HTHLACI"/>
</dbReference>
<keyword evidence="2" id="KW-0805">Transcription regulation</keyword>
<dbReference type="PROSITE" id="PS50943">
    <property type="entry name" value="HTH_CROC1"/>
    <property type="match status" value="1"/>
</dbReference>
<keyword evidence="3 7" id="KW-0238">DNA-binding</keyword>
<dbReference type="PANTHER" id="PTHR30146:SF148">
    <property type="entry name" value="HTH-TYPE TRANSCRIPTIONAL REPRESSOR PURR-RELATED"/>
    <property type="match status" value="1"/>
</dbReference>
<feature type="domain" description="HTH lacI-type" evidence="5">
    <location>
        <begin position="5"/>
        <end position="59"/>
    </location>
</feature>
<evidence type="ECO:0000256" key="1">
    <source>
        <dbReference type="ARBA" id="ARBA00022491"/>
    </source>
</evidence>
<keyword evidence="1" id="KW-0678">Repressor</keyword>
<dbReference type="FunFam" id="1.10.260.40:FF:000002">
    <property type="entry name" value="HTH-type transcriptional repressor PurR"/>
    <property type="match status" value="1"/>
</dbReference>
<organism evidence="7">
    <name type="scientific">Candidatus Fermentithermobacillus carboniphilus</name>
    <dbReference type="NCBI Taxonomy" id="3085328"/>
    <lineage>
        <taxon>Bacteria</taxon>
        <taxon>Bacillati</taxon>
        <taxon>Bacillota</taxon>
        <taxon>Candidatus Fermentithermobacillia</taxon>
        <taxon>Candidatus Fermentithermobacillales</taxon>
        <taxon>Candidatus Fermentithermobacillaceae</taxon>
        <taxon>Candidatus Fermentithermobacillus</taxon>
    </lineage>
</organism>
<dbReference type="PROSITE" id="PS50932">
    <property type="entry name" value="HTH_LACI_2"/>
    <property type="match status" value="1"/>
</dbReference>
<dbReference type="PANTHER" id="PTHR30146">
    <property type="entry name" value="LACI-RELATED TRANSCRIPTIONAL REPRESSOR"/>
    <property type="match status" value="1"/>
</dbReference>
<keyword evidence="4" id="KW-0804">Transcription</keyword>
<reference evidence="7" key="2">
    <citation type="journal article" date="2023" name="Biology">
        <title>Prokaryotic Life Associated with Coal-Fire Gas Vents Revealed by Metagenomics.</title>
        <authorList>
            <person name="Kadnikov V.V."/>
            <person name="Mardanov A.V."/>
            <person name="Beletsky A.V."/>
            <person name="Karnachuk O.V."/>
            <person name="Ravin N.V."/>
        </authorList>
    </citation>
    <scope>NUCLEOTIDE SEQUENCE</scope>
    <source>
        <strain evidence="7">Bu02</strain>
    </source>
</reference>
<dbReference type="Pfam" id="PF00532">
    <property type="entry name" value="Peripla_BP_1"/>
    <property type="match status" value="1"/>
</dbReference>
<dbReference type="GO" id="GO:0003700">
    <property type="term" value="F:DNA-binding transcription factor activity"/>
    <property type="evidence" value="ECO:0007669"/>
    <property type="project" value="TreeGrafter"/>
</dbReference>
<reference evidence="7" key="1">
    <citation type="submission" date="2020-10" db="EMBL/GenBank/DDBJ databases">
        <authorList>
            <person name="Kadnikov V."/>
            <person name="Beletsky A.V."/>
            <person name="Mardanov A.V."/>
            <person name="Karnachuk O.V."/>
            <person name="Ravin N.V."/>
        </authorList>
    </citation>
    <scope>NUCLEOTIDE SEQUENCE</scope>
    <source>
        <strain evidence="7">Bu02</strain>
    </source>
</reference>
<dbReference type="EMBL" id="CP062796">
    <property type="protein sequence ID" value="QUL98805.1"/>
    <property type="molecule type" value="Genomic_DNA"/>
</dbReference>
<dbReference type="PROSITE" id="PS00356">
    <property type="entry name" value="HTH_LACI_1"/>
    <property type="match status" value="1"/>
</dbReference>
<dbReference type="AlphaFoldDB" id="A0AAT9LG47"/>
<feature type="domain" description="HTH cro/C1-type" evidence="6">
    <location>
        <begin position="4"/>
        <end position="49"/>
    </location>
</feature>
<protein>
    <submittedName>
        <fullName evidence="7">LacI family DNA-binding transcriptional regulator</fullName>
    </submittedName>
</protein>
<accession>A0AAT9LG47</accession>
<dbReference type="InterPro" id="IPR001387">
    <property type="entry name" value="Cro/C1-type_HTH"/>
</dbReference>
<dbReference type="CDD" id="cd01392">
    <property type="entry name" value="HTH_LacI"/>
    <property type="match status" value="1"/>
</dbReference>